<name>A6GDW7_9BACT</name>
<evidence type="ECO:0000256" key="4">
    <source>
        <dbReference type="ARBA" id="ARBA00022840"/>
    </source>
</evidence>
<dbReference type="STRING" id="391625.PPSIR1_25096"/>
<dbReference type="CDD" id="cd14014">
    <property type="entry name" value="STKc_PknB_like"/>
    <property type="match status" value="1"/>
</dbReference>
<dbReference type="Gene3D" id="1.10.510.10">
    <property type="entry name" value="Transferase(Phosphotransferase) domain 1"/>
    <property type="match status" value="1"/>
</dbReference>
<dbReference type="PROSITE" id="PS00108">
    <property type="entry name" value="PROTEIN_KINASE_ST"/>
    <property type="match status" value="1"/>
</dbReference>
<evidence type="ECO:0000256" key="1">
    <source>
        <dbReference type="ARBA" id="ARBA00022679"/>
    </source>
</evidence>
<gene>
    <name evidence="7" type="ORF">PPSIR1_25096</name>
</gene>
<dbReference type="PANTHER" id="PTHR43289:SF6">
    <property type="entry name" value="SERINE_THREONINE-PROTEIN KINASE NEKL-3"/>
    <property type="match status" value="1"/>
</dbReference>
<dbReference type="InterPro" id="IPR017441">
    <property type="entry name" value="Protein_kinase_ATP_BS"/>
</dbReference>
<dbReference type="Gene3D" id="3.30.200.20">
    <property type="entry name" value="Phosphorylase Kinase, domain 1"/>
    <property type="match status" value="1"/>
</dbReference>
<evidence type="ECO:0000313" key="7">
    <source>
        <dbReference type="EMBL" id="EDM75916.1"/>
    </source>
</evidence>
<dbReference type="SUPFAM" id="SSF56112">
    <property type="entry name" value="Protein kinase-like (PK-like)"/>
    <property type="match status" value="1"/>
</dbReference>
<dbReference type="PROSITE" id="PS50011">
    <property type="entry name" value="PROTEIN_KINASE_DOM"/>
    <property type="match status" value="1"/>
</dbReference>
<comment type="caution">
    <text evidence="7">The sequence shown here is derived from an EMBL/GenBank/DDBJ whole genome shotgun (WGS) entry which is preliminary data.</text>
</comment>
<keyword evidence="8" id="KW-1185">Reference proteome</keyword>
<dbReference type="AlphaFoldDB" id="A6GDW7"/>
<keyword evidence="2 5" id="KW-0547">Nucleotide-binding</keyword>
<dbReference type="PANTHER" id="PTHR43289">
    <property type="entry name" value="MITOGEN-ACTIVATED PROTEIN KINASE KINASE KINASE 20-RELATED"/>
    <property type="match status" value="1"/>
</dbReference>
<feature type="domain" description="Protein kinase" evidence="6">
    <location>
        <begin position="17"/>
        <end position="363"/>
    </location>
</feature>
<evidence type="ECO:0000256" key="2">
    <source>
        <dbReference type="ARBA" id="ARBA00022741"/>
    </source>
</evidence>
<dbReference type="InterPro" id="IPR008271">
    <property type="entry name" value="Ser/Thr_kinase_AS"/>
</dbReference>
<dbReference type="GO" id="GO:0004674">
    <property type="term" value="F:protein serine/threonine kinase activity"/>
    <property type="evidence" value="ECO:0007669"/>
    <property type="project" value="TreeGrafter"/>
</dbReference>
<evidence type="ECO:0000256" key="3">
    <source>
        <dbReference type="ARBA" id="ARBA00022777"/>
    </source>
</evidence>
<sequence length="372" mass="40263">MSTPEPPGDGPIRLGRYSVLRHLGRGGMSTVYRAYDPELDRQVALKLVTIDDPRDADGPARLVREARAMAKISHPNVAPVYDVGLVEGAVFIAMELIEGPNLDTWLRECARPWTEVTSMFMQAGRGLLAAHDVGLAHRDFKPDNVMVGPDGRARVLDFGLARPTPPGEGIEDELLLEETEYEALILPEDPDDVDEDALARLEASFAELQIQGEVPTQAGGHAGLDPRTDPTLGGVPPLGGVERLLQAESSGSFDLKVSVTHNGIVTGTPAYMAPEQHLGDAGGAAADQFAFCVSMWEGLYRQRPFHGHTFAEIACAIVDGDRRPAPSHTRVPGWLSALLERGMDPDPRERHPSMRALLASISLSFRILHGLS</sequence>
<dbReference type="PROSITE" id="PS00107">
    <property type="entry name" value="PROTEIN_KINASE_ATP"/>
    <property type="match status" value="1"/>
</dbReference>
<dbReference type="RefSeq" id="WP_006974907.1">
    <property type="nucleotide sequence ID" value="NZ_ABCS01000077.1"/>
</dbReference>
<keyword evidence="4 5" id="KW-0067">ATP-binding</keyword>
<proteinExistence type="predicted"/>
<evidence type="ECO:0000313" key="8">
    <source>
        <dbReference type="Proteomes" id="UP000005801"/>
    </source>
</evidence>
<dbReference type="InterPro" id="IPR000719">
    <property type="entry name" value="Prot_kinase_dom"/>
</dbReference>
<protein>
    <submittedName>
        <fullName evidence="7">Serine/threonine kinase family protein</fullName>
    </submittedName>
</protein>
<dbReference type="EMBL" id="ABCS01000077">
    <property type="protein sequence ID" value="EDM75916.1"/>
    <property type="molecule type" value="Genomic_DNA"/>
</dbReference>
<accession>A6GDW7</accession>
<feature type="binding site" evidence="5">
    <location>
        <position position="46"/>
    </location>
    <ligand>
        <name>ATP</name>
        <dbReference type="ChEBI" id="CHEBI:30616"/>
    </ligand>
</feature>
<evidence type="ECO:0000259" key="6">
    <source>
        <dbReference type="PROSITE" id="PS50011"/>
    </source>
</evidence>
<keyword evidence="3 7" id="KW-0418">Kinase</keyword>
<dbReference type="Pfam" id="PF00069">
    <property type="entry name" value="Pkinase"/>
    <property type="match status" value="1"/>
</dbReference>
<organism evidence="7 8">
    <name type="scientific">Plesiocystis pacifica SIR-1</name>
    <dbReference type="NCBI Taxonomy" id="391625"/>
    <lineage>
        <taxon>Bacteria</taxon>
        <taxon>Pseudomonadati</taxon>
        <taxon>Myxococcota</taxon>
        <taxon>Polyangia</taxon>
        <taxon>Nannocystales</taxon>
        <taxon>Nannocystaceae</taxon>
        <taxon>Plesiocystis</taxon>
    </lineage>
</organism>
<dbReference type="eggNOG" id="COG0515">
    <property type="taxonomic scope" value="Bacteria"/>
</dbReference>
<keyword evidence="1" id="KW-0808">Transferase</keyword>
<dbReference type="Proteomes" id="UP000005801">
    <property type="component" value="Unassembled WGS sequence"/>
</dbReference>
<dbReference type="InterPro" id="IPR011009">
    <property type="entry name" value="Kinase-like_dom_sf"/>
</dbReference>
<evidence type="ECO:0000256" key="5">
    <source>
        <dbReference type="PROSITE-ProRule" id="PRU10141"/>
    </source>
</evidence>
<reference evidence="7 8" key="1">
    <citation type="submission" date="2007-06" db="EMBL/GenBank/DDBJ databases">
        <authorList>
            <person name="Shimkets L."/>
            <person name="Ferriera S."/>
            <person name="Johnson J."/>
            <person name="Kravitz S."/>
            <person name="Beeson K."/>
            <person name="Sutton G."/>
            <person name="Rogers Y.-H."/>
            <person name="Friedman R."/>
            <person name="Frazier M."/>
            <person name="Venter J.C."/>
        </authorList>
    </citation>
    <scope>NUCLEOTIDE SEQUENCE [LARGE SCALE GENOMIC DNA]</scope>
    <source>
        <strain evidence="7 8">SIR-1</strain>
    </source>
</reference>
<dbReference type="GO" id="GO:0005524">
    <property type="term" value="F:ATP binding"/>
    <property type="evidence" value="ECO:0007669"/>
    <property type="project" value="UniProtKB-UniRule"/>
</dbReference>